<evidence type="ECO:0000256" key="4">
    <source>
        <dbReference type="ARBA" id="ARBA00022679"/>
    </source>
</evidence>
<keyword evidence="5" id="KW-0547">Nucleotide-binding</keyword>
<sequence length="318" mass="34050">MAEYIVGIDVGGTTTKFGILTTTGENIGKWKIHTHTENDGKNICSHIKSSIQEYCRENQIPKSKLAGVGVGVPGFVEEGSGMVNNAVNIGWKDYPLQSTLEELLDLPVFINNDANLAAAGEYWQGAAKMETSTLCITLGTGVGGGVILNGDVVTGPSGTAGEIGHFLVVPHGRICTCGREGCLEEYVASKGLRRSLLDHLRNPAESTQLDKSSEAIDIFKAAEEGDRLANRIVNEATYYLAYVLANTVVLFNPEKIIIGGGMSAAKETLLQPLVAHFKRFVLTEADQHLSFGFAQLGNDAGIYGASWLAAKRLGYIDD</sequence>
<dbReference type="InterPro" id="IPR000600">
    <property type="entry name" value="ROK"/>
</dbReference>
<accession>A0A841Q0G2</accession>
<protein>
    <recommendedName>
        <fullName evidence="3">Glucokinase</fullName>
        <ecNumber evidence="2">2.7.1.2</ecNumber>
    </recommendedName>
    <alternativeName>
        <fullName evidence="8">Glucose kinase</fullName>
    </alternativeName>
</protein>
<organism evidence="9 10">
    <name type="scientific">Geomicrobium halophilum</name>
    <dbReference type="NCBI Taxonomy" id="549000"/>
    <lineage>
        <taxon>Bacteria</taxon>
        <taxon>Bacillati</taxon>
        <taxon>Bacillota</taxon>
        <taxon>Bacilli</taxon>
        <taxon>Bacillales</taxon>
        <taxon>Geomicrobium</taxon>
    </lineage>
</organism>
<dbReference type="NCBIfam" id="TIGR00744">
    <property type="entry name" value="ROK_glcA_fam"/>
    <property type="match status" value="1"/>
</dbReference>
<keyword evidence="7" id="KW-0067">ATP-binding</keyword>
<gene>
    <name evidence="9" type="ORF">HNR44_000827</name>
</gene>
<dbReference type="InterPro" id="IPR043129">
    <property type="entry name" value="ATPase_NBD"/>
</dbReference>
<dbReference type="PANTHER" id="PTHR18964:SF149">
    <property type="entry name" value="BIFUNCTIONAL UDP-N-ACETYLGLUCOSAMINE 2-EPIMERASE_N-ACETYLMANNOSAMINE KINASE"/>
    <property type="match status" value="1"/>
</dbReference>
<dbReference type="InterPro" id="IPR049874">
    <property type="entry name" value="ROK_cs"/>
</dbReference>
<evidence type="ECO:0000313" key="9">
    <source>
        <dbReference type="EMBL" id="MBB6448878.1"/>
    </source>
</evidence>
<keyword evidence="10" id="KW-1185">Reference proteome</keyword>
<keyword evidence="6 9" id="KW-0418">Kinase</keyword>
<dbReference type="SUPFAM" id="SSF53067">
    <property type="entry name" value="Actin-like ATPase domain"/>
    <property type="match status" value="1"/>
</dbReference>
<dbReference type="EMBL" id="JACHHJ010000001">
    <property type="protein sequence ID" value="MBB6448878.1"/>
    <property type="molecule type" value="Genomic_DNA"/>
</dbReference>
<evidence type="ECO:0000256" key="6">
    <source>
        <dbReference type="ARBA" id="ARBA00022777"/>
    </source>
</evidence>
<dbReference type="Proteomes" id="UP000568839">
    <property type="component" value="Unassembled WGS sequence"/>
</dbReference>
<proteinExistence type="inferred from homology"/>
<dbReference type="PROSITE" id="PS01125">
    <property type="entry name" value="ROK"/>
    <property type="match status" value="1"/>
</dbReference>
<dbReference type="GO" id="GO:0005737">
    <property type="term" value="C:cytoplasm"/>
    <property type="evidence" value="ECO:0007669"/>
    <property type="project" value="InterPro"/>
</dbReference>
<evidence type="ECO:0000313" key="10">
    <source>
        <dbReference type="Proteomes" id="UP000568839"/>
    </source>
</evidence>
<comment type="caution">
    <text evidence="9">The sequence shown here is derived from an EMBL/GenBank/DDBJ whole genome shotgun (WGS) entry which is preliminary data.</text>
</comment>
<evidence type="ECO:0000256" key="2">
    <source>
        <dbReference type="ARBA" id="ARBA00012323"/>
    </source>
</evidence>
<comment type="similarity">
    <text evidence="1">Belongs to the ROK (NagC/XylR) family.</text>
</comment>
<dbReference type="GO" id="GO:0005524">
    <property type="term" value="F:ATP binding"/>
    <property type="evidence" value="ECO:0007669"/>
    <property type="project" value="UniProtKB-KW"/>
</dbReference>
<dbReference type="Pfam" id="PF00480">
    <property type="entry name" value="ROK"/>
    <property type="match status" value="1"/>
</dbReference>
<dbReference type="GO" id="GO:0006096">
    <property type="term" value="P:glycolytic process"/>
    <property type="evidence" value="ECO:0007669"/>
    <property type="project" value="InterPro"/>
</dbReference>
<dbReference type="EC" id="2.7.1.2" evidence="2"/>
<dbReference type="GO" id="GO:0004340">
    <property type="term" value="F:glucokinase activity"/>
    <property type="evidence" value="ECO:0007669"/>
    <property type="project" value="UniProtKB-EC"/>
</dbReference>
<evidence type="ECO:0000256" key="3">
    <source>
        <dbReference type="ARBA" id="ARBA00014701"/>
    </source>
</evidence>
<dbReference type="RefSeq" id="WP_184402814.1">
    <property type="nucleotide sequence ID" value="NZ_JACHHJ010000001.1"/>
</dbReference>
<reference evidence="9 10" key="1">
    <citation type="submission" date="2020-08" db="EMBL/GenBank/DDBJ databases">
        <title>Genomic Encyclopedia of Type Strains, Phase IV (KMG-IV): sequencing the most valuable type-strain genomes for metagenomic binning, comparative biology and taxonomic classification.</title>
        <authorList>
            <person name="Goeker M."/>
        </authorList>
    </citation>
    <scope>NUCLEOTIDE SEQUENCE [LARGE SCALE GENOMIC DNA]</scope>
    <source>
        <strain evidence="9 10">DSM 21769</strain>
    </source>
</reference>
<dbReference type="PANTHER" id="PTHR18964">
    <property type="entry name" value="ROK (REPRESSOR, ORF, KINASE) FAMILY"/>
    <property type="match status" value="1"/>
</dbReference>
<evidence type="ECO:0000256" key="7">
    <source>
        <dbReference type="ARBA" id="ARBA00022840"/>
    </source>
</evidence>
<dbReference type="InterPro" id="IPR004654">
    <property type="entry name" value="ROK_glcA"/>
</dbReference>
<evidence type="ECO:0000256" key="1">
    <source>
        <dbReference type="ARBA" id="ARBA00006479"/>
    </source>
</evidence>
<dbReference type="Gene3D" id="3.30.420.40">
    <property type="match status" value="2"/>
</dbReference>
<keyword evidence="4 9" id="KW-0808">Transferase</keyword>
<evidence type="ECO:0000256" key="8">
    <source>
        <dbReference type="ARBA" id="ARBA00032386"/>
    </source>
</evidence>
<evidence type="ECO:0000256" key="5">
    <source>
        <dbReference type="ARBA" id="ARBA00022741"/>
    </source>
</evidence>
<name>A0A841Q0G2_9BACL</name>
<dbReference type="AlphaFoldDB" id="A0A841Q0G2"/>